<organism evidence="7">
    <name type="scientific">Conus spurius</name>
    <name type="common">Alphabet cone</name>
    <dbReference type="NCBI Taxonomy" id="192919"/>
    <lineage>
        <taxon>Eukaryota</taxon>
        <taxon>Metazoa</taxon>
        <taxon>Spiralia</taxon>
        <taxon>Lophotrochozoa</taxon>
        <taxon>Mollusca</taxon>
        <taxon>Gastropoda</taxon>
        <taxon>Caenogastropoda</taxon>
        <taxon>Neogastropoda</taxon>
        <taxon>Conoidea</taxon>
        <taxon>Conidae</taxon>
        <taxon>Conus</taxon>
        <taxon>Lindaconus</taxon>
    </lineage>
</organism>
<reference evidence="7" key="1">
    <citation type="submission" date="2009-09" db="EMBL/GenBank/DDBJ databases">
        <authorList>
            <person name="Zamora R."/>
            <person name="Aguilar M.B."/>
            <person name="Falcon A."/>
        </authorList>
    </citation>
    <scope>NUCLEOTIDE SEQUENCE</scope>
</reference>
<evidence type="ECO:0000256" key="3">
    <source>
        <dbReference type="ARBA" id="ARBA00022525"/>
    </source>
</evidence>
<dbReference type="EMBL" id="GU013534">
    <property type="protein sequence ID" value="ACY01955.1"/>
    <property type="molecule type" value="mRNA"/>
</dbReference>
<evidence type="ECO:0000256" key="6">
    <source>
        <dbReference type="SAM" id="SignalP"/>
    </source>
</evidence>
<evidence type="ECO:0000256" key="2">
    <source>
        <dbReference type="ARBA" id="ARBA00007388"/>
    </source>
</evidence>
<accession>D0V1X6</accession>
<dbReference type="GO" id="GO:0005576">
    <property type="term" value="C:extracellular region"/>
    <property type="evidence" value="ECO:0007669"/>
    <property type="project" value="UniProtKB-SubCell"/>
</dbReference>
<dbReference type="PROSITE" id="PS60019">
    <property type="entry name" value="I_CONOTOXIN"/>
    <property type="match status" value="1"/>
</dbReference>
<keyword evidence="5" id="KW-1015">Disulfide bond</keyword>
<keyword evidence="4" id="KW-0800">Toxin</keyword>
<proteinExistence type="evidence at transcript level"/>
<dbReference type="Pfam" id="PF17557">
    <property type="entry name" value="Conotoxin_I2"/>
    <property type="match status" value="1"/>
</dbReference>
<evidence type="ECO:0000313" key="7">
    <source>
        <dbReference type="EMBL" id="ACY01955.1"/>
    </source>
</evidence>
<dbReference type="InterPro" id="IPR020242">
    <property type="entry name" value="Conotoxin_I2"/>
</dbReference>
<comment type="subcellular location">
    <subcellularLocation>
        <location evidence="1">Secreted</location>
    </subcellularLocation>
</comment>
<evidence type="ECO:0000256" key="5">
    <source>
        <dbReference type="ARBA" id="ARBA00023157"/>
    </source>
</evidence>
<reference evidence="7" key="2">
    <citation type="journal article" date="2010" name="Peptides">
        <title>Identification, by molecular cloning, of a novel type of I2-superfamily conotoxin precursor and two novel I2-conotoxins from the worm-hunter snail Conus spurius from the Gulf of Mexico.</title>
        <authorList>
            <person name="Zamora-Bustillos R."/>
            <person name="Aguilar M.B."/>
            <person name="Falcon A."/>
        </authorList>
    </citation>
    <scope>NUCLEOTIDE SEQUENCE</scope>
</reference>
<dbReference type="GO" id="GO:0090729">
    <property type="term" value="F:toxin activity"/>
    <property type="evidence" value="ECO:0007669"/>
    <property type="project" value="UniProtKB-KW"/>
</dbReference>
<feature type="chain" id="PRO_5003016710" evidence="6">
    <location>
        <begin position="27"/>
        <end position="71"/>
    </location>
</feature>
<feature type="signal peptide" evidence="6">
    <location>
        <begin position="1"/>
        <end position="26"/>
    </location>
</feature>
<dbReference type="AlphaFoldDB" id="D0V1X6"/>
<name>D0V1X6_CONSP</name>
<dbReference type="InterPro" id="IPR013141">
    <property type="entry name" value="Conotoxin-I_CS"/>
</dbReference>
<protein>
    <submittedName>
        <fullName evidence="7">I-superfamily Sr11.4 conotoxin</fullName>
    </submittedName>
</protein>
<keyword evidence="3" id="KW-0964">Secreted</keyword>
<keyword evidence="6" id="KW-0732">Signal</keyword>
<sequence length="71" mass="7918">MMFRVTSVGCFLLVIVFLNLFVLTNACDSDGTSCTSNMECCGYGCCSGTCQTPCRFGPGKRERLQEFFQHR</sequence>
<evidence type="ECO:0000256" key="4">
    <source>
        <dbReference type="ARBA" id="ARBA00022656"/>
    </source>
</evidence>
<evidence type="ECO:0000256" key="1">
    <source>
        <dbReference type="ARBA" id="ARBA00004613"/>
    </source>
</evidence>
<comment type="similarity">
    <text evidence="2">Belongs to the conotoxin I2 superfamily.</text>
</comment>